<dbReference type="PANTHER" id="PTHR11384">
    <property type="entry name" value="ATP-BINDING CASSETTE, SUB-FAMILY D MEMBER"/>
    <property type="match status" value="1"/>
</dbReference>
<evidence type="ECO:0000256" key="2">
    <source>
        <dbReference type="ARBA" id="ARBA00022448"/>
    </source>
</evidence>
<dbReference type="GO" id="GO:0016887">
    <property type="term" value="F:ATP hydrolysis activity"/>
    <property type="evidence" value="ECO:0007669"/>
    <property type="project" value="InterPro"/>
</dbReference>
<dbReference type="GO" id="GO:0005524">
    <property type="term" value="F:ATP binding"/>
    <property type="evidence" value="ECO:0007669"/>
    <property type="project" value="UniProtKB-KW"/>
</dbReference>
<keyword evidence="6" id="KW-1133">Transmembrane helix</keyword>
<dbReference type="AlphaFoldDB" id="A0AAN9LFB6"/>
<dbReference type="PANTHER" id="PTHR11384:SF59">
    <property type="entry name" value="LYSOSOMAL COBALAMIN TRANSPORTER ABCD4"/>
    <property type="match status" value="1"/>
</dbReference>
<keyword evidence="10" id="KW-1185">Reference proteome</keyword>
<dbReference type="PROSITE" id="PS00211">
    <property type="entry name" value="ABC_TRANSPORTER_1"/>
    <property type="match status" value="1"/>
</dbReference>
<dbReference type="InterPro" id="IPR017871">
    <property type="entry name" value="ABC_transporter-like_CS"/>
</dbReference>
<feature type="domain" description="ABC transporter" evidence="8">
    <location>
        <begin position="158"/>
        <end position="441"/>
    </location>
</feature>
<evidence type="ECO:0000259" key="8">
    <source>
        <dbReference type="PROSITE" id="PS50893"/>
    </source>
</evidence>
<name>A0AAN9LFB6_PHACN</name>
<keyword evidence="7" id="KW-0472">Membrane</keyword>
<dbReference type="InterPro" id="IPR003593">
    <property type="entry name" value="AAA+_ATPase"/>
</dbReference>
<dbReference type="PROSITE" id="PS50893">
    <property type="entry name" value="ABC_TRANSPORTER_2"/>
    <property type="match status" value="1"/>
</dbReference>
<proteinExistence type="inferred from homology"/>
<dbReference type="CDD" id="cd03223">
    <property type="entry name" value="ABCD_peroxisomal_ALDP"/>
    <property type="match status" value="1"/>
</dbReference>
<keyword evidence="5" id="KW-0067">ATP-binding</keyword>
<dbReference type="Pfam" id="PF00005">
    <property type="entry name" value="ABC_tran"/>
    <property type="match status" value="1"/>
</dbReference>
<evidence type="ECO:0000313" key="10">
    <source>
        <dbReference type="Proteomes" id="UP001374584"/>
    </source>
</evidence>
<comment type="caution">
    <text evidence="9">The sequence shown here is derived from an EMBL/GenBank/DDBJ whole genome shotgun (WGS) entry which is preliminary data.</text>
</comment>
<accession>A0AAN9LFB6</accession>
<evidence type="ECO:0000256" key="3">
    <source>
        <dbReference type="ARBA" id="ARBA00022692"/>
    </source>
</evidence>
<keyword evidence="3" id="KW-0812">Transmembrane</keyword>
<dbReference type="Proteomes" id="UP001374584">
    <property type="component" value="Unassembled WGS sequence"/>
</dbReference>
<dbReference type="InterPro" id="IPR027417">
    <property type="entry name" value="P-loop_NTPase"/>
</dbReference>
<dbReference type="SUPFAM" id="SSF52540">
    <property type="entry name" value="P-loop containing nucleoside triphosphate hydrolases"/>
    <property type="match status" value="1"/>
</dbReference>
<evidence type="ECO:0000313" key="9">
    <source>
        <dbReference type="EMBL" id="KAK7334859.1"/>
    </source>
</evidence>
<evidence type="ECO:0000256" key="5">
    <source>
        <dbReference type="ARBA" id="ARBA00022840"/>
    </source>
</evidence>
<evidence type="ECO:0000256" key="1">
    <source>
        <dbReference type="ARBA" id="ARBA00008575"/>
    </source>
</evidence>
<dbReference type="SMART" id="SM00382">
    <property type="entry name" value="AAA"/>
    <property type="match status" value="1"/>
</dbReference>
<keyword evidence="4" id="KW-0547">Nucleotide-binding</keyword>
<keyword evidence="2" id="KW-0813">Transport</keyword>
<evidence type="ECO:0000256" key="6">
    <source>
        <dbReference type="ARBA" id="ARBA00022989"/>
    </source>
</evidence>
<comment type="similarity">
    <text evidence="1">Belongs to the ABC transporter superfamily. ABCD family. Peroxisomal fatty acyl CoA transporter (TC 3.A.1.203) subfamily.</text>
</comment>
<dbReference type="Gene3D" id="3.40.50.300">
    <property type="entry name" value="P-loop containing nucleotide triphosphate hydrolases"/>
    <property type="match status" value="1"/>
</dbReference>
<sequence length="443" mass="49555">MDSYVYGKMLNQLLSIMVKKAKCNFFCSAYENLTQLLMASRNLEFFTSGYIIQVLPAAVVAPMYFSGKIGFGVINQSRSAFNHILADFSLVVYQFQSISAFSAVINRLGEFDDVLDRSISNSPSDTLEDIQIIYKYFRSSSALESNGSTPLEKYATLLEIEDLTLKTPSASTLVRDLSLMIKEKDNLLVIGPSGSGKTSLLRALAGLWKTGTGKITYYVKGGEYPEQFICSDVNAPVNNAPDTYEADGKSVSRIFFLPQRPYMVLGTLRQQLLYPTWTDDVVPMSDGTKETNELPFLTNLPNSDNTIDKPMKPTTDELIKVLEDVRLGYLLARFSLDSTLEWSSVLSLGEQQRLAFARLLLSKPQLALLDEATSALDEANEVHLYQKIAAANMTYVSVGHRSSLYDYHNRILRISTYDDSNIEQLNWCIGDTRPDSCLKFTNL</sequence>
<reference evidence="9 10" key="1">
    <citation type="submission" date="2024-01" db="EMBL/GenBank/DDBJ databases">
        <title>The genomes of 5 underutilized Papilionoideae crops provide insights into root nodulation and disease resistanc.</title>
        <authorList>
            <person name="Jiang F."/>
        </authorList>
    </citation>
    <scope>NUCLEOTIDE SEQUENCE [LARGE SCALE GENOMIC DNA]</scope>
    <source>
        <strain evidence="9">JINMINGXINNONG_FW02</strain>
        <tissue evidence="9">Leaves</tissue>
    </source>
</reference>
<dbReference type="InterPro" id="IPR050835">
    <property type="entry name" value="ABC_transporter_sub-D"/>
</dbReference>
<evidence type="ECO:0000256" key="7">
    <source>
        <dbReference type="ARBA" id="ARBA00023136"/>
    </source>
</evidence>
<dbReference type="EMBL" id="JAYMYR010000010">
    <property type="protein sequence ID" value="KAK7334859.1"/>
    <property type="molecule type" value="Genomic_DNA"/>
</dbReference>
<dbReference type="InterPro" id="IPR003439">
    <property type="entry name" value="ABC_transporter-like_ATP-bd"/>
</dbReference>
<organism evidence="9 10">
    <name type="scientific">Phaseolus coccineus</name>
    <name type="common">Scarlet runner bean</name>
    <name type="synonym">Phaseolus multiflorus</name>
    <dbReference type="NCBI Taxonomy" id="3886"/>
    <lineage>
        <taxon>Eukaryota</taxon>
        <taxon>Viridiplantae</taxon>
        <taxon>Streptophyta</taxon>
        <taxon>Embryophyta</taxon>
        <taxon>Tracheophyta</taxon>
        <taxon>Spermatophyta</taxon>
        <taxon>Magnoliopsida</taxon>
        <taxon>eudicotyledons</taxon>
        <taxon>Gunneridae</taxon>
        <taxon>Pentapetalae</taxon>
        <taxon>rosids</taxon>
        <taxon>fabids</taxon>
        <taxon>Fabales</taxon>
        <taxon>Fabaceae</taxon>
        <taxon>Papilionoideae</taxon>
        <taxon>50 kb inversion clade</taxon>
        <taxon>NPAAA clade</taxon>
        <taxon>indigoferoid/millettioid clade</taxon>
        <taxon>Phaseoleae</taxon>
        <taxon>Phaseolus</taxon>
    </lineage>
</organism>
<protein>
    <recommendedName>
        <fullName evidence="8">ABC transporter domain-containing protein</fullName>
    </recommendedName>
</protein>
<gene>
    <name evidence="9" type="ORF">VNO80_26625</name>
</gene>
<evidence type="ECO:0000256" key="4">
    <source>
        <dbReference type="ARBA" id="ARBA00022741"/>
    </source>
</evidence>